<evidence type="ECO:0000313" key="3">
    <source>
        <dbReference type="EMBL" id="HBU51457.1"/>
    </source>
</evidence>
<dbReference type="EMBL" id="DONK01000137">
    <property type="protein sequence ID" value="HBU51457.1"/>
    <property type="molecule type" value="Genomic_DNA"/>
</dbReference>
<reference evidence="3 4" key="1">
    <citation type="journal article" date="2018" name="Nat. Biotechnol.">
        <title>A standardized bacterial taxonomy based on genome phylogeny substantially revises the tree of life.</title>
        <authorList>
            <person name="Parks D.H."/>
            <person name="Chuvochina M."/>
            <person name="Waite D.W."/>
            <person name="Rinke C."/>
            <person name="Skarshewski A."/>
            <person name="Chaumeil P.A."/>
            <person name="Hugenholtz P."/>
        </authorList>
    </citation>
    <scope>NUCLEOTIDE SEQUENCE [LARGE SCALE GENOMIC DNA]</scope>
    <source>
        <strain evidence="3">UBA11621</strain>
    </source>
</reference>
<comment type="catalytic activity">
    <reaction evidence="2">
        <text>2,5-diamino-6-hydroxy-4-(5-phosphoribosylamino)-pyrimidine + H2O = 2,5,6-triamino-4-hydroxypyrimidine + D-ribose 5-phosphate</text>
        <dbReference type="Rhea" id="RHEA:23436"/>
        <dbReference type="ChEBI" id="CHEBI:15377"/>
        <dbReference type="ChEBI" id="CHEBI:58614"/>
        <dbReference type="ChEBI" id="CHEBI:78346"/>
        <dbReference type="ChEBI" id="CHEBI:137796"/>
    </reaction>
</comment>
<accession>A0A358DZ57</accession>
<dbReference type="AlphaFoldDB" id="A0A358DZ57"/>
<dbReference type="CDD" id="cd15457">
    <property type="entry name" value="NADAR"/>
    <property type="match status" value="1"/>
</dbReference>
<protein>
    <submittedName>
        <fullName evidence="3">Uncharacterized protein</fullName>
    </submittedName>
</protein>
<dbReference type="InterPro" id="IPR012596">
    <property type="entry name" value="Phage_T4_Y12G"/>
</dbReference>
<sequence length="149" mass="17209">MIVDIGQPPWESLSNFYPHAFIFRGRACASMEGLLQSLKFSKPEKQWRIQQMYGIEAKRAGQKRKWYLDHTLYWQGEPIDRFSATYKALIRDAYFALFNQNNAFKQALISTAGAPLVHSVGKVDEAYTVLTVDEFTGTLEFIRDSYLNQ</sequence>
<dbReference type="Gene3D" id="1.10.357.40">
    <property type="entry name" value="YbiA-like"/>
    <property type="match status" value="1"/>
</dbReference>
<dbReference type="RefSeq" id="WP_273016159.1">
    <property type="nucleotide sequence ID" value="NZ_CALBIY010000041.1"/>
</dbReference>
<evidence type="ECO:0000256" key="2">
    <source>
        <dbReference type="ARBA" id="ARBA00000751"/>
    </source>
</evidence>
<dbReference type="Pfam" id="PF08010">
    <property type="entry name" value="Phage_30_3"/>
    <property type="match status" value="1"/>
</dbReference>
<evidence type="ECO:0000313" key="4">
    <source>
        <dbReference type="Proteomes" id="UP000264779"/>
    </source>
</evidence>
<dbReference type="SUPFAM" id="SSF143990">
    <property type="entry name" value="YbiA-like"/>
    <property type="match status" value="1"/>
</dbReference>
<dbReference type="InterPro" id="IPR012816">
    <property type="entry name" value="NADAR"/>
</dbReference>
<evidence type="ECO:0000256" key="1">
    <source>
        <dbReference type="ARBA" id="ARBA00000022"/>
    </source>
</evidence>
<dbReference type="InterPro" id="IPR037238">
    <property type="entry name" value="YbiA-like_sf"/>
</dbReference>
<name>A0A358DZ57_9ALTE</name>
<dbReference type="Proteomes" id="UP000264779">
    <property type="component" value="Unassembled WGS sequence"/>
</dbReference>
<organism evidence="3 4">
    <name type="scientific">Alteromonas australica</name>
    <dbReference type="NCBI Taxonomy" id="589873"/>
    <lineage>
        <taxon>Bacteria</taxon>
        <taxon>Pseudomonadati</taxon>
        <taxon>Pseudomonadota</taxon>
        <taxon>Gammaproteobacteria</taxon>
        <taxon>Alteromonadales</taxon>
        <taxon>Alteromonadaceae</taxon>
        <taxon>Alteromonas/Salinimonas group</taxon>
        <taxon>Alteromonas</taxon>
    </lineage>
</organism>
<proteinExistence type="predicted"/>
<gene>
    <name evidence="3" type="ORF">DEB45_09360</name>
</gene>
<comment type="caution">
    <text evidence="3">The sequence shown here is derived from an EMBL/GenBank/DDBJ whole genome shotgun (WGS) entry which is preliminary data.</text>
</comment>
<comment type="catalytic activity">
    <reaction evidence="1">
        <text>5-amino-6-(5-phospho-D-ribosylamino)uracil + H2O = 5,6-diaminouracil + D-ribose 5-phosphate</text>
        <dbReference type="Rhea" id="RHEA:55020"/>
        <dbReference type="ChEBI" id="CHEBI:15377"/>
        <dbReference type="ChEBI" id="CHEBI:46252"/>
        <dbReference type="ChEBI" id="CHEBI:58453"/>
        <dbReference type="ChEBI" id="CHEBI:78346"/>
    </reaction>
</comment>